<evidence type="ECO:0000256" key="3">
    <source>
        <dbReference type="ARBA" id="ARBA00023125"/>
    </source>
</evidence>
<keyword evidence="4" id="KW-0804">Transcription</keyword>
<evidence type="ECO:0000313" key="6">
    <source>
        <dbReference type="EMBL" id="RCK43766.1"/>
    </source>
</evidence>
<dbReference type="SUPFAM" id="SSF46785">
    <property type="entry name" value="Winged helix' DNA-binding domain"/>
    <property type="match status" value="1"/>
</dbReference>
<dbReference type="SUPFAM" id="SSF53850">
    <property type="entry name" value="Periplasmic binding protein-like II"/>
    <property type="match status" value="1"/>
</dbReference>
<dbReference type="PANTHER" id="PTHR30537">
    <property type="entry name" value="HTH-TYPE TRANSCRIPTIONAL REGULATOR"/>
    <property type="match status" value="1"/>
</dbReference>
<proteinExistence type="inferred from homology"/>
<gene>
    <name evidence="6" type="ORF">TH30_17425</name>
</gene>
<dbReference type="Pfam" id="PF00126">
    <property type="entry name" value="HTH_1"/>
    <property type="match status" value="1"/>
</dbReference>
<dbReference type="FunFam" id="1.10.10.10:FF:000001">
    <property type="entry name" value="LysR family transcriptional regulator"/>
    <property type="match status" value="1"/>
</dbReference>
<dbReference type="Gene3D" id="1.10.10.10">
    <property type="entry name" value="Winged helix-like DNA-binding domain superfamily/Winged helix DNA-binding domain"/>
    <property type="match status" value="1"/>
</dbReference>
<accession>A0A367WQM1</accession>
<dbReference type="InterPro" id="IPR000847">
    <property type="entry name" value="LysR_HTH_N"/>
</dbReference>
<evidence type="ECO:0000256" key="2">
    <source>
        <dbReference type="ARBA" id="ARBA00023015"/>
    </source>
</evidence>
<dbReference type="PANTHER" id="PTHR30537:SF5">
    <property type="entry name" value="HTH-TYPE TRANSCRIPTIONAL ACTIVATOR TTDR-RELATED"/>
    <property type="match status" value="1"/>
</dbReference>
<reference evidence="6 7" key="1">
    <citation type="submission" date="2014-07" db="EMBL/GenBank/DDBJ databases">
        <title>Draft genome sequence of Thalassospira profundimaris PR54-5.</title>
        <authorList>
            <person name="Lai Q."/>
            <person name="Shao Z."/>
        </authorList>
    </citation>
    <scope>NUCLEOTIDE SEQUENCE [LARGE SCALE GENOMIC DNA]</scope>
    <source>
        <strain evidence="6 7">PR54-5</strain>
    </source>
</reference>
<dbReference type="Proteomes" id="UP000252255">
    <property type="component" value="Unassembled WGS sequence"/>
</dbReference>
<dbReference type="AlphaFoldDB" id="A0A367WQM1"/>
<dbReference type="EMBL" id="JPWI01000012">
    <property type="protein sequence ID" value="RCK43766.1"/>
    <property type="molecule type" value="Genomic_DNA"/>
</dbReference>
<evidence type="ECO:0000313" key="7">
    <source>
        <dbReference type="Proteomes" id="UP000252255"/>
    </source>
</evidence>
<comment type="caution">
    <text evidence="6">The sequence shown here is derived from an EMBL/GenBank/DDBJ whole genome shotgun (WGS) entry which is preliminary data.</text>
</comment>
<dbReference type="InterPro" id="IPR005119">
    <property type="entry name" value="LysR_subst-bd"/>
</dbReference>
<dbReference type="InterPro" id="IPR036390">
    <property type="entry name" value="WH_DNA-bd_sf"/>
</dbReference>
<dbReference type="GO" id="GO:0003700">
    <property type="term" value="F:DNA-binding transcription factor activity"/>
    <property type="evidence" value="ECO:0007669"/>
    <property type="project" value="InterPro"/>
</dbReference>
<name>A0A367WQM1_9PROT</name>
<comment type="similarity">
    <text evidence="1">Belongs to the LysR transcriptional regulatory family.</text>
</comment>
<dbReference type="Gene3D" id="3.40.190.290">
    <property type="match status" value="1"/>
</dbReference>
<dbReference type="Pfam" id="PF03466">
    <property type="entry name" value="LysR_substrate"/>
    <property type="match status" value="1"/>
</dbReference>
<evidence type="ECO:0000256" key="4">
    <source>
        <dbReference type="ARBA" id="ARBA00023163"/>
    </source>
</evidence>
<keyword evidence="2" id="KW-0805">Transcription regulation</keyword>
<dbReference type="InterPro" id="IPR058163">
    <property type="entry name" value="LysR-type_TF_proteobact-type"/>
</dbReference>
<organism evidence="6 7">
    <name type="scientific">Thalassospira profundimaris</name>
    <dbReference type="NCBI Taxonomy" id="502049"/>
    <lineage>
        <taxon>Bacteria</taxon>
        <taxon>Pseudomonadati</taxon>
        <taxon>Pseudomonadota</taxon>
        <taxon>Alphaproteobacteria</taxon>
        <taxon>Rhodospirillales</taxon>
        <taxon>Thalassospiraceae</taxon>
        <taxon>Thalassospira</taxon>
    </lineage>
</organism>
<sequence length="282" mass="31036">MNFSQIQTFIEVADAGSFAAAARRLSVPRSTVTARVAALEEHLAVRLLHRTTRQVSLTDDGQRYLDHCRAAVALLQEGEADLSQYAVPSGQIRISVPVDYPKMLLAEQITSFRANYPDVRFVVNVSDQTVDLVGENYDIALRGRHPGRDGLIARRLRFEPMGLFARPGTFPDDMWSKGTTPALPILDHANVLQSVSDPGLELSEPPIRTGNFELARSLAAKGALAAILPISGCADDVAKGKLVQITCPVELEALALYIVMPSRRQLPKRVRLFIDHLVDQFK</sequence>
<protein>
    <recommendedName>
        <fullName evidence="5">HTH lysR-type domain-containing protein</fullName>
    </recommendedName>
</protein>
<dbReference type="PROSITE" id="PS50931">
    <property type="entry name" value="HTH_LYSR"/>
    <property type="match status" value="1"/>
</dbReference>
<dbReference type="RefSeq" id="WP_114099278.1">
    <property type="nucleotide sequence ID" value="NZ_JPWI01000012.1"/>
</dbReference>
<keyword evidence="3" id="KW-0238">DNA-binding</keyword>
<feature type="domain" description="HTH lysR-type" evidence="5">
    <location>
        <begin position="1"/>
        <end position="58"/>
    </location>
</feature>
<dbReference type="GO" id="GO:0003677">
    <property type="term" value="F:DNA binding"/>
    <property type="evidence" value="ECO:0007669"/>
    <property type="project" value="UniProtKB-KW"/>
</dbReference>
<evidence type="ECO:0000256" key="1">
    <source>
        <dbReference type="ARBA" id="ARBA00009437"/>
    </source>
</evidence>
<evidence type="ECO:0000259" key="5">
    <source>
        <dbReference type="PROSITE" id="PS50931"/>
    </source>
</evidence>
<dbReference type="OrthoDB" id="9813056at2"/>
<dbReference type="InterPro" id="IPR036388">
    <property type="entry name" value="WH-like_DNA-bd_sf"/>
</dbReference>